<evidence type="ECO:0000256" key="1">
    <source>
        <dbReference type="ARBA" id="ARBA00022679"/>
    </source>
</evidence>
<dbReference type="PANTHER" id="PTHR24348">
    <property type="entry name" value="SERINE/THREONINE-PROTEIN KINASE UNC-51-RELATED"/>
    <property type="match status" value="1"/>
</dbReference>
<evidence type="ECO:0000259" key="6">
    <source>
        <dbReference type="PROSITE" id="PS50011"/>
    </source>
</evidence>
<dbReference type="GO" id="GO:0005525">
    <property type="term" value="F:GTP binding"/>
    <property type="evidence" value="ECO:0007669"/>
    <property type="project" value="InterPro"/>
</dbReference>
<keyword evidence="8" id="KW-1185">Reference proteome</keyword>
<feature type="coiled-coil region" evidence="5">
    <location>
        <begin position="320"/>
        <end position="389"/>
    </location>
</feature>
<dbReference type="Pfam" id="PF01926">
    <property type="entry name" value="MMR_HSR1"/>
    <property type="match status" value="1"/>
</dbReference>
<dbReference type="GO" id="GO:0004674">
    <property type="term" value="F:protein serine/threonine kinase activity"/>
    <property type="evidence" value="ECO:0007669"/>
    <property type="project" value="InterPro"/>
</dbReference>
<comment type="caution">
    <text evidence="7">The sequence shown here is derived from an EMBL/GenBank/DDBJ whole genome shotgun (WGS) entry which is preliminary data.</text>
</comment>
<dbReference type="OMA" id="YERIDLM"/>
<dbReference type="PROSITE" id="PS00108">
    <property type="entry name" value="PROTEIN_KINASE_ST"/>
    <property type="match status" value="1"/>
</dbReference>
<proteinExistence type="predicted"/>
<keyword evidence="4" id="KW-0067">ATP-binding</keyword>
<organism evidence="7 8">
    <name type="scientific">Paramecium octaurelia</name>
    <dbReference type="NCBI Taxonomy" id="43137"/>
    <lineage>
        <taxon>Eukaryota</taxon>
        <taxon>Sar</taxon>
        <taxon>Alveolata</taxon>
        <taxon>Ciliophora</taxon>
        <taxon>Intramacronucleata</taxon>
        <taxon>Oligohymenophorea</taxon>
        <taxon>Peniculida</taxon>
        <taxon>Parameciidae</taxon>
        <taxon>Paramecium</taxon>
    </lineage>
</organism>
<evidence type="ECO:0000256" key="5">
    <source>
        <dbReference type="SAM" id="Coils"/>
    </source>
</evidence>
<dbReference type="EMBL" id="CAJJDP010000134">
    <property type="protein sequence ID" value="CAD8204675.1"/>
    <property type="molecule type" value="Genomic_DNA"/>
</dbReference>
<dbReference type="GO" id="GO:0000407">
    <property type="term" value="C:phagophore assembly site"/>
    <property type="evidence" value="ECO:0007669"/>
    <property type="project" value="TreeGrafter"/>
</dbReference>
<protein>
    <recommendedName>
        <fullName evidence="6">Protein kinase domain-containing protein</fullName>
    </recommendedName>
</protein>
<dbReference type="GO" id="GO:0016020">
    <property type="term" value="C:membrane"/>
    <property type="evidence" value="ECO:0007669"/>
    <property type="project" value="TreeGrafter"/>
</dbReference>
<keyword evidence="2" id="KW-0547">Nucleotide-binding</keyword>
<dbReference type="Proteomes" id="UP000683925">
    <property type="component" value="Unassembled WGS sequence"/>
</dbReference>
<dbReference type="Pfam" id="PF00069">
    <property type="entry name" value="Pkinase"/>
    <property type="match status" value="1"/>
</dbReference>
<dbReference type="OrthoDB" id="4062651at2759"/>
<name>A0A8S1XUA1_PAROT</name>
<dbReference type="GO" id="GO:0000045">
    <property type="term" value="P:autophagosome assembly"/>
    <property type="evidence" value="ECO:0007669"/>
    <property type="project" value="TreeGrafter"/>
</dbReference>
<dbReference type="CDD" id="cd00180">
    <property type="entry name" value="PKc"/>
    <property type="match status" value="1"/>
</dbReference>
<dbReference type="InterPro" id="IPR045269">
    <property type="entry name" value="Atg1-like"/>
</dbReference>
<evidence type="ECO:0000256" key="2">
    <source>
        <dbReference type="ARBA" id="ARBA00022741"/>
    </source>
</evidence>
<evidence type="ECO:0000313" key="8">
    <source>
        <dbReference type="Proteomes" id="UP000683925"/>
    </source>
</evidence>
<keyword evidence="5" id="KW-0175">Coiled coil</keyword>
<dbReference type="AlphaFoldDB" id="A0A8S1XUA1"/>
<evidence type="ECO:0000256" key="3">
    <source>
        <dbReference type="ARBA" id="ARBA00022777"/>
    </source>
</evidence>
<dbReference type="InterPro" id="IPR000719">
    <property type="entry name" value="Prot_kinase_dom"/>
</dbReference>
<feature type="domain" description="Protein kinase" evidence="6">
    <location>
        <begin position="10"/>
        <end position="255"/>
    </location>
</feature>
<evidence type="ECO:0000256" key="4">
    <source>
        <dbReference type="ARBA" id="ARBA00022840"/>
    </source>
</evidence>
<accession>A0A8S1XUA1</accession>
<dbReference type="PANTHER" id="PTHR24348:SF22">
    <property type="entry name" value="NON-SPECIFIC SERINE_THREONINE PROTEIN KINASE"/>
    <property type="match status" value="1"/>
</dbReference>
<dbReference type="GO" id="GO:0005829">
    <property type="term" value="C:cytosol"/>
    <property type="evidence" value="ECO:0007669"/>
    <property type="project" value="TreeGrafter"/>
</dbReference>
<dbReference type="GO" id="GO:0005524">
    <property type="term" value="F:ATP binding"/>
    <property type="evidence" value="ECO:0007669"/>
    <property type="project" value="UniProtKB-KW"/>
</dbReference>
<dbReference type="GO" id="GO:0010506">
    <property type="term" value="P:regulation of autophagy"/>
    <property type="evidence" value="ECO:0007669"/>
    <property type="project" value="InterPro"/>
</dbReference>
<sequence>MQMVINRMEYTNVQLIQNSQEGTLYLARQKNQEVIIKHLSLNEKEINILEQLMSNPPSNFVKILDCDKKSYIVMEKGDGTLTQYLDRQQYKQLSILQKIKLFEQIANGISELHSKSIIHRDLKPDNIIFLQQKDQTILKLIDTGQMDQLINKVLFLQDFVGTENYRAPELYEEKIQYNTKVDIWALGLIFYEMITGQSLIQKKKQIKDSQYIKSKIESINIFKESIQGLLFNMLEQSQFKRWSVQQILKELHRIIEIMELKEELQQSREKNEILESQCLSQSKTNLSLKNQVTSSTKEVESLDQKLRESIKKSNSQAETIKKQEKQIQTAQEINANLQLKINLLEKQHAQLKFESEKYKSDIQLLEEKVMNQQQNIDKLNMENQQKKIEQSVQINRISIKHKKFVLFGFPGAGKTWIYNKVKGQNQGYQNKSTTCFFEYFINDYKVTIVDSPVFLHKSSYDEAEETYKNYDSYFQENSIDGIVLVVQYERIDLMKRQLNDCMRIFKKISAVIVTMFNDTEVISQNEEEQVRNKFQFHNVDIHFTNQKASQTDLLDIFFQINSNHTQPQIDYQNIFKIYIE</sequence>
<dbReference type="InterPro" id="IPR006073">
    <property type="entry name" value="GTP-bd"/>
</dbReference>
<keyword evidence="3" id="KW-0418">Kinase</keyword>
<dbReference type="GO" id="GO:0005776">
    <property type="term" value="C:autophagosome"/>
    <property type="evidence" value="ECO:0007669"/>
    <property type="project" value="TreeGrafter"/>
</dbReference>
<dbReference type="PROSITE" id="PS50011">
    <property type="entry name" value="PROTEIN_KINASE_DOM"/>
    <property type="match status" value="1"/>
</dbReference>
<gene>
    <name evidence="7" type="ORF">POCTA_138.1.T1330122</name>
</gene>
<reference evidence="7" key="1">
    <citation type="submission" date="2021-01" db="EMBL/GenBank/DDBJ databases">
        <authorList>
            <consortium name="Genoscope - CEA"/>
            <person name="William W."/>
        </authorList>
    </citation>
    <scope>NUCLEOTIDE SEQUENCE</scope>
</reference>
<evidence type="ECO:0000313" key="7">
    <source>
        <dbReference type="EMBL" id="CAD8204675.1"/>
    </source>
</evidence>
<keyword evidence="1" id="KW-0808">Transferase</keyword>
<dbReference type="InterPro" id="IPR008271">
    <property type="entry name" value="Ser/Thr_kinase_AS"/>
</dbReference>
<dbReference type="SMART" id="SM00220">
    <property type="entry name" value="S_TKc"/>
    <property type="match status" value="1"/>
</dbReference>